<feature type="compositionally biased region" description="Low complexity" evidence="7">
    <location>
        <begin position="854"/>
        <end position="865"/>
    </location>
</feature>
<protein>
    <recommendedName>
        <fullName evidence="6">Flavin-containing monooxygenase</fullName>
        <ecNumber evidence="6">1.-.-.-</ecNumber>
    </recommendedName>
</protein>
<dbReference type="PRINTS" id="PR00370">
    <property type="entry name" value="FMOXYGENASE"/>
</dbReference>
<proteinExistence type="inferred from homology"/>
<dbReference type="InterPro" id="IPR050346">
    <property type="entry name" value="FMO-like"/>
</dbReference>
<evidence type="ECO:0000313" key="9">
    <source>
        <dbReference type="Proteomes" id="UP001165080"/>
    </source>
</evidence>
<feature type="region of interest" description="Disordered" evidence="7">
    <location>
        <begin position="655"/>
        <end position="680"/>
    </location>
</feature>
<evidence type="ECO:0000256" key="5">
    <source>
        <dbReference type="ARBA" id="ARBA00023002"/>
    </source>
</evidence>
<dbReference type="InterPro" id="IPR020946">
    <property type="entry name" value="Flavin_mOase-like"/>
</dbReference>
<keyword evidence="3 6" id="KW-0274">FAD</keyword>
<accession>A0A9W6BC22</accession>
<organism evidence="8 9">
    <name type="scientific">Pleodorina starrii</name>
    <dbReference type="NCBI Taxonomy" id="330485"/>
    <lineage>
        <taxon>Eukaryota</taxon>
        <taxon>Viridiplantae</taxon>
        <taxon>Chlorophyta</taxon>
        <taxon>core chlorophytes</taxon>
        <taxon>Chlorophyceae</taxon>
        <taxon>CS clade</taxon>
        <taxon>Chlamydomonadales</taxon>
        <taxon>Volvocaceae</taxon>
        <taxon>Pleodorina</taxon>
    </lineage>
</organism>
<dbReference type="Proteomes" id="UP001165080">
    <property type="component" value="Unassembled WGS sequence"/>
</dbReference>
<keyword evidence="9" id="KW-1185">Reference proteome</keyword>
<dbReference type="PANTHER" id="PTHR23023">
    <property type="entry name" value="DIMETHYLANILINE MONOOXYGENASE"/>
    <property type="match status" value="1"/>
</dbReference>
<evidence type="ECO:0000256" key="3">
    <source>
        <dbReference type="ARBA" id="ARBA00022827"/>
    </source>
</evidence>
<name>A0A9W6BC22_9CHLO</name>
<comment type="similarity">
    <text evidence="1 6">Belongs to the FMO family.</text>
</comment>
<reference evidence="8 9" key="1">
    <citation type="journal article" date="2023" name="Commun. Biol.">
        <title>Reorganization of the ancestral sex-determining regions during the evolution of trioecy in Pleodorina starrii.</title>
        <authorList>
            <person name="Takahashi K."/>
            <person name="Suzuki S."/>
            <person name="Kawai-Toyooka H."/>
            <person name="Yamamoto K."/>
            <person name="Hamaji T."/>
            <person name="Ootsuki R."/>
            <person name="Yamaguchi H."/>
            <person name="Kawachi M."/>
            <person name="Higashiyama T."/>
            <person name="Nozaki H."/>
        </authorList>
    </citation>
    <scope>NUCLEOTIDE SEQUENCE [LARGE SCALE GENOMIC DNA]</scope>
    <source>
        <strain evidence="8 9">NIES-4479</strain>
    </source>
</reference>
<feature type="compositionally biased region" description="Gly residues" evidence="7">
    <location>
        <begin position="1241"/>
        <end position="1251"/>
    </location>
</feature>
<feature type="region of interest" description="Disordered" evidence="7">
    <location>
        <begin position="1228"/>
        <end position="1279"/>
    </location>
</feature>
<feature type="region of interest" description="Disordered" evidence="7">
    <location>
        <begin position="838"/>
        <end position="865"/>
    </location>
</feature>
<dbReference type="Pfam" id="PF00743">
    <property type="entry name" value="FMO-like"/>
    <property type="match status" value="2"/>
</dbReference>
<keyword evidence="6" id="KW-0503">Monooxygenase</keyword>
<evidence type="ECO:0000256" key="4">
    <source>
        <dbReference type="ARBA" id="ARBA00022857"/>
    </source>
</evidence>
<sequence>MVDDICSRRQRSFPLLPANGSLRNAIVIGAGIAGLCTTRQLLRIGVQVLVLEANSSVGGIWARNYDGYGLQIPWAHYQFPEFLWPKELQPKAEYASGQEVHAYINAYVERFGLMPHIRLNCKLLRLRWCAEQLQWEALFCDTAKQKFFKAKADYAVICSGLYSNPYIPHYKGAETFAGLQLHAKDFTSMAMARGRRVVIVGAGKTALDCMGGLLASRVAASVTLLYRRAHWPVPRSAVGMPVQQLLFGRAAAAMLPPYYAAGRVDRAVHAVTSSLKRLFWRGMECAIARKFKLGSGKLAVPGVGLPGDLFYGGQILEDSSGELLQCETLTTIKGEINQFVARGVILQDGSFQPADVILYCTGYVKTYDYLEGEMREQLGLQKDGLYLYRNCLPCAVPHLAYIGSEVSTHSNIVTDSLQAMWLAHVLTGAVQLPPPDAMAADVREQQRWRREVMPAQRNRGAVLMMYGMQYHDQLLRDMGQTPRRKGLNLLAECFGAYSPEDYQPLVERIQLPAVRVAPAEPSQPLDRDDGRSGSPEPERDLNRSQSAATPRPRSGDAAPSTGVASGRSLAPAAAAAVSAAATAAASAVSADFSRAFETHGLLLMPRLQPQLQLPAGAVAGAGPRTGADASASAPAGAASDEAAAPRTLAHLLRTTPPSWRVPSAQSPPDTDPSAKHEGRPVVAPAAAAVIKSWPRMAPPAAGAAAAAAVAGGSSSCCSLHPCGLTSAAITAATTAATVTTPAATTCRCCSSSPCAHAQAASWVESSFAGGCDSSSRTLLGHRADAAGGPGTPNAGRGAGPAAASAGCSGAGGAGAGSLNSSGNSYGPAQISPRLQLQNISQQQRRRPQQHVQEMRSQQAQQRQLSQVSGVTSLMTALSGGCRRADGGLHTLYGSRLDVCIPDSKSSGSSGSSGSSCRVSSRVVCRLPASTLTSSLVSGLASASAAASGSALCRVSDSVALSTAADSGGVPSGFAPVAVAAAAASTLGCGSARQLLGGSACGSAFRRASDERQRQQPVQEQQQVQQQQLVQQQQHDLLQWRGSPAAADSGEVTEGETRPAAATAAALALEAEAEALEADVGFAAISRTDADLSGDAKGRSDGVAPSTGPAVAAAAAVTPANPSAPLDSPPLQLASVPGASCGGGVSAARDRGTRGRCRSGAGVGAPTADTDASADVGVEPSPRASLSAWCLHPRPQAPVSEVCSSGERGKVSDLTAMLAQDFAIGGTATRGSGVVPFTADDGGSGDGGGGGSSSPCLRMGTSPTIGGARGDPAPAWPAVH</sequence>
<dbReference type="GO" id="GO:0004499">
    <property type="term" value="F:N,N-dimethylaniline monooxygenase activity"/>
    <property type="evidence" value="ECO:0007669"/>
    <property type="project" value="InterPro"/>
</dbReference>
<feature type="region of interest" description="Disordered" evidence="7">
    <location>
        <begin position="517"/>
        <end position="565"/>
    </location>
</feature>
<comment type="cofactor">
    <cofactor evidence="6">
        <name>FAD</name>
        <dbReference type="ChEBI" id="CHEBI:57692"/>
    </cofactor>
</comment>
<dbReference type="AlphaFoldDB" id="A0A9W6BC22"/>
<feature type="compositionally biased region" description="Low complexity" evidence="7">
    <location>
        <begin position="791"/>
        <end position="802"/>
    </location>
</feature>
<evidence type="ECO:0000256" key="1">
    <source>
        <dbReference type="ARBA" id="ARBA00009183"/>
    </source>
</evidence>
<feature type="region of interest" description="Disordered" evidence="7">
    <location>
        <begin position="1006"/>
        <end position="1029"/>
    </location>
</feature>
<dbReference type="Gene3D" id="3.50.50.60">
    <property type="entry name" value="FAD/NAD(P)-binding domain"/>
    <property type="match status" value="3"/>
</dbReference>
<dbReference type="GO" id="GO:0050661">
    <property type="term" value="F:NADP binding"/>
    <property type="evidence" value="ECO:0007669"/>
    <property type="project" value="InterPro"/>
</dbReference>
<gene>
    <name evidence="8" type="primary">PLESTBF000095</name>
    <name evidence="8" type="ORF">PLESTB_000173200</name>
</gene>
<dbReference type="GO" id="GO:0050660">
    <property type="term" value="F:flavin adenine dinucleotide binding"/>
    <property type="evidence" value="ECO:0007669"/>
    <property type="project" value="InterPro"/>
</dbReference>
<feature type="compositionally biased region" description="Low complexity" evidence="7">
    <location>
        <begin position="1014"/>
        <end position="1029"/>
    </location>
</feature>
<keyword evidence="2 6" id="KW-0285">Flavoprotein</keyword>
<evidence type="ECO:0000256" key="2">
    <source>
        <dbReference type="ARBA" id="ARBA00022630"/>
    </source>
</evidence>
<dbReference type="InterPro" id="IPR036188">
    <property type="entry name" value="FAD/NAD-bd_sf"/>
</dbReference>
<comment type="caution">
    <text evidence="8">The sequence shown here is derived from an EMBL/GenBank/DDBJ whole genome shotgun (WGS) entry which is preliminary data.</text>
</comment>
<evidence type="ECO:0000313" key="8">
    <source>
        <dbReference type="EMBL" id="GLC49015.1"/>
    </source>
</evidence>
<keyword evidence="4" id="KW-0521">NADP</keyword>
<dbReference type="InterPro" id="IPR000960">
    <property type="entry name" value="Flavin_mOase"/>
</dbReference>
<feature type="region of interest" description="Disordered" evidence="7">
    <location>
        <begin position="618"/>
        <end position="642"/>
    </location>
</feature>
<feature type="compositionally biased region" description="Basic and acidic residues" evidence="7">
    <location>
        <begin position="525"/>
        <end position="542"/>
    </location>
</feature>
<keyword evidence="5 6" id="KW-0560">Oxidoreductase</keyword>
<feature type="region of interest" description="Disordered" evidence="7">
    <location>
        <begin position="1141"/>
        <end position="1179"/>
    </location>
</feature>
<feature type="compositionally biased region" description="Low complexity" evidence="7">
    <location>
        <begin position="626"/>
        <end position="642"/>
    </location>
</feature>
<evidence type="ECO:0000256" key="7">
    <source>
        <dbReference type="SAM" id="MobiDB-lite"/>
    </source>
</evidence>
<dbReference type="EMBL" id="BRXU01000002">
    <property type="protein sequence ID" value="GLC49015.1"/>
    <property type="molecule type" value="Genomic_DNA"/>
</dbReference>
<dbReference type="EC" id="1.-.-.-" evidence="6"/>
<dbReference type="SUPFAM" id="SSF51905">
    <property type="entry name" value="FAD/NAD(P)-binding domain"/>
    <property type="match status" value="2"/>
</dbReference>
<feature type="region of interest" description="Disordered" evidence="7">
    <location>
        <begin position="782"/>
        <end position="802"/>
    </location>
</feature>
<evidence type="ECO:0000256" key="6">
    <source>
        <dbReference type="RuleBase" id="RU361177"/>
    </source>
</evidence>